<protein>
    <submittedName>
        <fullName evidence="1">Uncharacterized protein</fullName>
    </submittedName>
</protein>
<dbReference type="RefSeq" id="XP_004366235.1">
    <property type="nucleotide sequence ID" value="XM_004366178.1"/>
</dbReference>
<organism evidence="1 2">
    <name type="scientific">Cavenderia fasciculata</name>
    <name type="common">Slime mold</name>
    <name type="synonym">Dictyostelium fasciculatum</name>
    <dbReference type="NCBI Taxonomy" id="261658"/>
    <lineage>
        <taxon>Eukaryota</taxon>
        <taxon>Amoebozoa</taxon>
        <taxon>Evosea</taxon>
        <taxon>Eumycetozoa</taxon>
        <taxon>Dictyostelia</taxon>
        <taxon>Acytosteliales</taxon>
        <taxon>Cavenderiaceae</taxon>
        <taxon>Cavenderia</taxon>
    </lineage>
</organism>
<name>F4Q0I0_CACFS</name>
<dbReference type="KEGG" id="dfa:DFA_03825"/>
<keyword evidence="2" id="KW-1185">Reference proteome</keyword>
<proteinExistence type="predicted"/>
<evidence type="ECO:0000313" key="1">
    <source>
        <dbReference type="EMBL" id="EGG18331.1"/>
    </source>
</evidence>
<sequence length="884" mass="103177">MDTYIDNIQLPFNQGIVNRIIEYAWHTIDYCVCSTEDVYGEKLRRRFSEQRTSLARLQLIEYAQRVYEKCPFHSLYDNRAGGGDESRNRFYQIIGINDRGHDRNGESDRDVGVQFPDRIPPTPKDRWRWRLKLSTISKDTRQFVLSHLFTDIIICNGRPQVIAGHLTNMYSPIKNIRSLTIPLSLFTWVFRGLGDKNNEAILENCTRLEITNIDNPNRQQQVDTFGQVVSLPTFSKVNSLVLLGTISKDKTLIHLLVHPFHCHQKLVSINLLGMTTTEPTVTYFLGQLDRPLLKLLLPYRFNHLQFSYLKDSIKQSLQLIFISFNQQIYQNNNNQNNINNNKNNILQFKNLKHIYIDTNNSNNVTFDNLILPCTITKITTNYSSFPTPKFLHSNNNITHLNIKDDNWDTNRMTCRSISFSGLINQLADNNNNNIKKIMIEYEKELTKDDIEMIDCKGFKFNSSKFNSNNTRPKQIILTRRKKNQKQVKQQQQQQQSPIILPHVILYQIIVELWKSYTSLCTCRVWDDRLWDCFDTSMVEVYRRETNQCPQHHHQDTVFFTTKESRSKQLELMLISWYITKYLRTNFLLSHRLEENTRGVFPIGSLFTQGGKGISTENVFQSLISPSIQKYSFKYGDDIHRFNFDPKDPSFPSQLVHLSVGSLWDGFGKIPLISSLTVLDMSRFIQSDEEYDYASKLRFSALSSLTSLVKLYLPVHLQERYMELTQSTKDRLQAISLNLRNADRKHIETVLLASFKNLNKLRLEDITFSPPITLPLSITVLNIALSMRTTSIYHSIKDNMKMLILNNHHIKSIKIQHESGTWDNPIPFVLELTGIPQNIQSMSIKCHFNPYTFPLTVTSYPHEFDYVGVIQKLEKSTFKYFFKRI</sequence>
<dbReference type="AlphaFoldDB" id="F4Q0I0"/>
<gene>
    <name evidence="1" type="ORF">DFA_03825</name>
</gene>
<accession>F4Q0I0</accession>
<reference evidence="2" key="1">
    <citation type="journal article" date="2011" name="Genome Res.">
        <title>Phylogeny-wide analysis of social amoeba genomes highlights ancient origins for complex intercellular communication.</title>
        <authorList>
            <person name="Heidel A.J."/>
            <person name="Lawal H.M."/>
            <person name="Felder M."/>
            <person name="Schilde C."/>
            <person name="Helps N.R."/>
            <person name="Tunggal B."/>
            <person name="Rivero F."/>
            <person name="John U."/>
            <person name="Schleicher M."/>
            <person name="Eichinger L."/>
            <person name="Platzer M."/>
            <person name="Noegel A.A."/>
            <person name="Schaap P."/>
            <person name="Gloeckner G."/>
        </authorList>
    </citation>
    <scope>NUCLEOTIDE SEQUENCE [LARGE SCALE GENOMIC DNA]</scope>
    <source>
        <strain evidence="2">SH3</strain>
    </source>
</reference>
<dbReference type="SUPFAM" id="SSF52047">
    <property type="entry name" value="RNI-like"/>
    <property type="match status" value="1"/>
</dbReference>
<dbReference type="Proteomes" id="UP000007797">
    <property type="component" value="Unassembled WGS sequence"/>
</dbReference>
<dbReference type="GeneID" id="14870758"/>
<evidence type="ECO:0000313" key="2">
    <source>
        <dbReference type="Proteomes" id="UP000007797"/>
    </source>
</evidence>
<dbReference type="EMBL" id="GL883018">
    <property type="protein sequence ID" value="EGG18331.1"/>
    <property type="molecule type" value="Genomic_DNA"/>
</dbReference>